<dbReference type="PROSITE" id="PS00420">
    <property type="entry name" value="SRCR_1"/>
    <property type="match status" value="1"/>
</dbReference>
<dbReference type="InterPro" id="IPR001190">
    <property type="entry name" value="SRCR"/>
</dbReference>
<name>A0A7M4FTH3_CROPO</name>
<evidence type="ECO:0000313" key="6">
    <source>
        <dbReference type="Ensembl" id="ENSCPRP00005006314.1"/>
    </source>
</evidence>
<dbReference type="InterPro" id="IPR036772">
    <property type="entry name" value="SRCR-like_dom_sf"/>
</dbReference>
<accession>A0A7M4FTH3</accession>
<dbReference type="PRINTS" id="PR00258">
    <property type="entry name" value="SPERACTRCPTR"/>
</dbReference>
<dbReference type="AlphaFoldDB" id="A0A7M4FTH3"/>
<evidence type="ECO:0000256" key="4">
    <source>
        <dbReference type="PROSITE-ProRule" id="PRU00196"/>
    </source>
</evidence>
<proteinExistence type="predicted"/>
<dbReference type="Pfam" id="PF00530">
    <property type="entry name" value="SRCR"/>
    <property type="match status" value="1"/>
</dbReference>
<feature type="disulfide bond" evidence="4">
    <location>
        <begin position="77"/>
        <end position="138"/>
    </location>
</feature>
<dbReference type="SUPFAM" id="SSF56487">
    <property type="entry name" value="SRCR-like"/>
    <property type="match status" value="1"/>
</dbReference>
<organism evidence="6 7">
    <name type="scientific">Crocodylus porosus</name>
    <name type="common">Saltwater crocodile</name>
    <name type="synonym">Estuarine crocodile</name>
    <dbReference type="NCBI Taxonomy" id="8502"/>
    <lineage>
        <taxon>Eukaryota</taxon>
        <taxon>Metazoa</taxon>
        <taxon>Chordata</taxon>
        <taxon>Craniata</taxon>
        <taxon>Vertebrata</taxon>
        <taxon>Euteleostomi</taxon>
        <taxon>Archelosauria</taxon>
        <taxon>Archosauria</taxon>
        <taxon>Crocodylia</taxon>
        <taxon>Longirostres</taxon>
        <taxon>Crocodylidae</taxon>
        <taxon>Crocodylus</taxon>
    </lineage>
</organism>
<dbReference type="FunFam" id="3.10.250.10:FF:000005">
    <property type="entry name" value="Neurotrypsin isoform A"/>
    <property type="match status" value="1"/>
</dbReference>
<evidence type="ECO:0000259" key="5">
    <source>
        <dbReference type="PROSITE" id="PS50287"/>
    </source>
</evidence>
<keyword evidence="2 4" id="KW-1015">Disulfide bond</keyword>
<dbReference type="PANTHER" id="PTHR48071:SF28">
    <property type="entry name" value="SRCR DOMAIN-CONTAINING PROTEIN"/>
    <property type="match status" value="1"/>
</dbReference>
<dbReference type="Ensembl" id="ENSCPRT00005007406.1">
    <property type="protein sequence ID" value="ENSCPRP00005006314.1"/>
    <property type="gene ID" value="ENSCPRG00005004516.1"/>
</dbReference>
<dbReference type="PROSITE" id="PS50287">
    <property type="entry name" value="SRCR_2"/>
    <property type="match status" value="1"/>
</dbReference>
<reference evidence="6" key="1">
    <citation type="submission" date="2025-08" db="UniProtKB">
        <authorList>
            <consortium name="Ensembl"/>
        </authorList>
    </citation>
    <scope>IDENTIFICATION</scope>
</reference>
<evidence type="ECO:0000256" key="2">
    <source>
        <dbReference type="ARBA" id="ARBA00023157"/>
    </source>
</evidence>
<keyword evidence="7" id="KW-1185">Reference proteome</keyword>
<protein>
    <recommendedName>
        <fullName evidence="5">SRCR domain-containing protein</fullName>
    </recommendedName>
</protein>
<feature type="disulfide bond" evidence="4">
    <location>
        <begin position="64"/>
        <end position="128"/>
    </location>
</feature>
<dbReference type="GO" id="GO:0016020">
    <property type="term" value="C:membrane"/>
    <property type="evidence" value="ECO:0007669"/>
    <property type="project" value="InterPro"/>
</dbReference>
<dbReference type="SMART" id="SM00202">
    <property type="entry name" value="SR"/>
    <property type="match status" value="1"/>
</dbReference>
<dbReference type="GeneTree" id="ENSGT00940000166242"/>
<keyword evidence="3" id="KW-0325">Glycoprotein</keyword>
<evidence type="ECO:0000313" key="7">
    <source>
        <dbReference type="Proteomes" id="UP000594220"/>
    </source>
</evidence>
<reference evidence="6" key="2">
    <citation type="submission" date="2025-09" db="UniProtKB">
        <authorList>
            <consortium name="Ensembl"/>
        </authorList>
    </citation>
    <scope>IDENTIFICATION</scope>
</reference>
<sequence length="173" mass="18772">PAPPTLPAAWLDTVGFGLLTQYIYLCDVHCAHSPAGPPVRLVDGESTKEGRVEVFLNGQWGSVCDDGWTDRDATVVCRQLGYSGTAKAKIMAYFGEGHGPIHLDKVECSGSERALEECTKSDSGIHNCLHSEDAGVICNYREEKAQDISNEGAVRVSSVPCSEEPFPWVAREF</sequence>
<dbReference type="Proteomes" id="UP000594220">
    <property type="component" value="Unplaced"/>
</dbReference>
<dbReference type="PANTHER" id="PTHR48071">
    <property type="entry name" value="SRCR DOMAIN-CONTAINING PROTEIN"/>
    <property type="match status" value="1"/>
</dbReference>
<keyword evidence="1" id="KW-0732">Signal</keyword>
<evidence type="ECO:0000256" key="3">
    <source>
        <dbReference type="ARBA" id="ARBA00023180"/>
    </source>
</evidence>
<evidence type="ECO:0000256" key="1">
    <source>
        <dbReference type="ARBA" id="ARBA00022729"/>
    </source>
</evidence>
<feature type="disulfide bond" evidence="4">
    <location>
        <begin position="108"/>
        <end position="118"/>
    </location>
</feature>
<dbReference type="Gene3D" id="3.10.250.10">
    <property type="entry name" value="SRCR-like domain"/>
    <property type="match status" value="1"/>
</dbReference>
<dbReference type="OMA" id="CTHIPIN"/>
<feature type="domain" description="SRCR" evidence="5">
    <location>
        <begin position="39"/>
        <end position="139"/>
    </location>
</feature>